<gene>
    <name evidence="1" type="ORF">H9882_05525</name>
</gene>
<dbReference type="InterPro" id="IPR030906">
    <property type="entry name" value="Surf_polysacc"/>
</dbReference>
<comment type="caution">
    <text evidence="1">The sequence shown here is derived from an EMBL/GenBank/DDBJ whole genome shotgun (WGS) entry which is preliminary data.</text>
</comment>
<dbReference type="AlphaFoldDB" id="A0A948WRN2"/>
<proteinExistence type="predicted"/>
<reference evidence="1" key="2">
    <citation type="submission" date="2021-04" db="EMBL/GenBank/DDBJ databases">
        <authorList>
            <person name="Gilroy R."/>
        </authorList>
    </citation>
    <scope>NUCLEOTIDE SEQUENCE</scope>
    <source>
        <strain evidence="1">B5_2728</strain>
    </source>
</reference>
<evidence type="ECO:0000313" key="2">
    <source>
        <dbReference type="Proteomes" id="UP000713596"/>
    </source>
</evidence>
<dbReference type="SUPFAM" id="SSF53756">
    <property type="entry name" value="UDP-Glycosyltransferase/glycogen phosphorylase"/>
    <property type="match status" value="1"/>
</dbReference>
<evidence type="ECO:0000313" key="1">
    <source>
        <dbReference type="EMBL" id="MBU3806335.1"/>
    </source>
</evidence>
<dbReference type="Proteomes" id="UP000713596">
    <property type="component" value="Unassembled WGS sequence"/>
</dbReference>
<organism evidence="1 2">
    <name type="scientific">Candidatus Allofournierella pullistercoris</name>
    <dbReference type="NCBI Taxonomy" id="2838597"/>
    <lineage>
        <taxon>Bacteria</taxon>
        <taxon>Bacillati</taxon>
        <taxon>Bacillota</taxon>
        <taxon>Clostridia</taxon>
        <taxon>Eubacteriales</taxon>
        <taxon>Oscillospiraceae</taxon>
        <taxon>Allofournierella</taxon>
    </lineage>
</organism>
<accession>A0A948WRN2</accession>
<name>A0A948WRN2_9FIRM</name>
<protein>
    <submittedName>
        <fullName evidence="1">Uncharacterized protein</fullName>
    </submittedName>
</protein>
<dbReference type="EMBL" id="JAHLFP010000046">
    <property type="protein sequence ID" value="MBU3806335.1"/>
    <property type="molecule type" value="Genomic_DNA"/>
</dbReference>
<reference evidence="1" key="1">
    <citation type="journal article" date="2021" name="PeerJ">
        <title>Extensive microbial diversity within the chicken gut microbiome revealed by metagenomics and culture.</title>
        <authorList>
            <person name="Gilroy R."/>
            <person name="Ravi A."/>
            <person name="Getino M."/>
            <person name="Pursley I."/>
            <person name="Horton D.L."/>
            <person name="Alikhan N.F."/>
            <person name="Baker D."/>
            <person name="Gharbi K."/>
            <person name="Hall N."/>
            <person name="Watson M."/>
            <person name="Adriaenssens E.M."/>
            <person name="Foster-Nyarko E."/>
            <person name="Jarju S."/>
            <person name="Secka A."/>
            <person name="Antonio M."/>
            <person name="Oren A."/>
            <person name="Chaudhuri R.R."/>
            <person name="La Ragione R."/>
            <person name="Hildebrand F."/>
            <person name="Pallen M.J."/>
        </authorList>
    </citation>
    <scope>NUCLEOTIDE SEQUENCE</scope>
    <source>
        <strain evidence="1">B5_2728</strain>
    </source>
</reference>
<dbReference type="NCBIfam" id="TIGR04396">
    <property type="entry name" value="surf_polysacc"/>
    <property type="match status" value="1"/>
</dbReference>
<sequence>MSLDFLILYEHPVREYESDLLLKLELERRGYSVEIRQLLDPKRLRYFTYRKPRVLVSSCMYDNEAINSHVYNNVGKLNRIVNLHWEQMLSDTQEEGEWFNMSQNAKKCVQTCWGSRTANRLIAHGMEEKNCPVTGAVMMDFLRPEFSGYYASKEELCKEFGLDSSKHLHLYISSFGYASMSPQEVDELSRMAGTDFSGFANTNQISMRKTLEWFDAYLTQHPEVELVYRRHPSEWNSPELAKLSEKHPNFHVIFAKGVKDWICAADSISIWMSTAIAEVYMANKSCHILRPVPIEHEYDPVIYADAKVIDNYEAFAQAMEEPNPPFPIEKEVIEGYFDPSQRPAYLRMADLLEQVHREPPRDLPMGESFTPHFNLLKYLALWGVHFLFALRLEPKKVFFFHKGLADFAQRIYGYVAKAHLTPSQIAQMEEKIRPFVQKGE</sequence>